<organism evidence="1 2">
    <name type="scientific">Liparis tanakae</name>
    <name type="common">Tanaka's snailfish</name>
    <dbReference type="NCBI Taxonomy" id="230148"/>
    <lineage>
        <taxon>Eukaryota</taxon>
        <taxon>Metazoa</taxon>
        <taxon>Chordata</taxon>
        <taxon>Craniata</taxon>
        <taxon>Vertebrata</taxon>
        <taxon>Euteleostomi</taxon>
        <taxon>Actinopterygii</taxon>
        <taxon>Neopterygii</taxon>
        <taxon>Teleostei</taxon>
        <taxon>Neoteleostei</taxon>
        <taxon>Acanthomorphata</taxon>
        <taxon>Eupercaria</taxon>
        <taxon>Perciformes</taxon>
        <taxon>Cottioidei</taxon>
        <taxon>Cottales</taxon>
        <taxon>Liparidae</taxon>
        <taxon>Liparis</taxon>
    </lineage>
</organism>
<reference evidence="1 2" key="1">
    <citation type="submission" date="2019-03" db="EMBL/GenBank/DDBJ databases">
        <title>First draft genome of Liparis tanakae, snailfish: a comprehensive survey of snailfish specific genes.</title>
        <authorList>
            <person name="Kim W."/>
            <person name="Song I."/>
            <person name="Jeong J.-H."/>
            <person name="Kim D."/>
            <person name="Kim S."/>
            <person name="Ryu S."/>
            <person name="Song J.Y."/>
            <person name="Lee S.K."/>
        </authorList>
    </citation>
    <scope>NUCLEOTIDE SEQUENCE [LARGE SCALE GENOMIC DNA]</scope>
    <source>
        <tissue evidence="1">Muscle</tissue>
    </source>
</reference>
<name>A0A4Z2FWW8_9TELE</name>
<accession>A0A4Z2FWW8</accession>
<proteinExistence type="predicted"/>
<sequence length="103" mass="11326">MVLVGGLEEIHRENRLTIMLAKSVSSRSAPPSSRPAALAPWQWAPAGRFSSMAPPATPPFLEGKSGYCSLDSGKELQGRREDFKIKRPKHIREPNATMLVQVT</sequence>
<gene>
    <name evidence="1" type="ORF">EYF80_044377</name>
</gene>
<comment type="caution">
    <text evidence="1">The sequence shown here is derived from an EMBL/GenBank/DDBJ whole genome shotgun (WGS) entry which is preliminary data.</text>
</comment>
<dbReference type="EMBL" id="SRLO01000847">
    <property type="protein sequence ID" value="TNN45431.1"/>
    <property type="molecule type" value="Genomic_DNA"/>
</dbReference>
<dbReference type="AlphaFoldDB" id="A0A4Z2FWW8"/>
<protein>
    <submittedName>
        <fullName evidence="1">Uncharacterized protein</fullName>
    </submittedName>
</protein>
<evidence type="ECO:0000313" key="2">
    <source>
        <dbReference type="Proteomes" id="UP000314294"/>
    </source>
</evidence>
<evidence type="ECO:0000313" key="1">
    <source>
        <dbReference type="EMBL" id="TNN45431.1"/>
    </source>
</evidence>
<dbReference type="Proteomes" id="UP000314294">
    <property type="component" value="Unassembled WGS sequence"/>
</dbReference>
<keyword evidence="2" id="KW-1185">Reference proteome</keyword>